<accession>A0A7J7GEB2</accession>
<dbReference type="PANTHER" id="PTHR11654">
    <property type="entry name" value="OLIGOPEPTIDE TRANSPORTER-RELATED"/>
    <property type="match status" value="1"/>
</dbReference>
<feature type="region of interest" description="Disordered" evidence="7">
    <location>
        <begin position="189"/>
        <end position="262"/>
    </location>
</feature>
<dbReference type="EMBL" id="JACBKZ010000011">
    <property type="protein sequence ID" value="KAF5938877.1"/>
    <property type="molecule type" value="Genomic_DNA"/>
</dbReference>
<comment type="caution">
    <text evidence="9">The sequence shown here is derived from an EMBL/GenBank/DDBJ whole genome shotgun (WGS) entry which is preliminary data.</text>
</comment>
<dbReference type="GO" id="GO:0022857">
    <property type="term" value="F:transmembrane transporter activity"/>
    <property type="evidence" value="ECO:0007669"/>
    <property type="project" value="InterPro"/>
</dbReference>
<evidence type="ECO:0000256" key="4">
    <source>
        <dbReference type="ARBA" id="ARBA00022989"/>
    </source>
</evidence>
<name>A0A7J7GEB2_CAMSI</name>
<feature type="transmembrane region" description="Helical" evidence="8">
    <location>
        <begin position="51"/>
        <end position="70"/>
    </location>
</feature>
<comment type="similarity">
    <text evidence="2">Belongs to the major facilitator superfamily. Proton-dependent oligopeptide transporter (POT/PTR) (TC 2.A.17) family.</text>
</comment>
<keyword evidence="4 8" id="KW-1133">Transmembrane helix</keyword>
<evidence type="ECO:0000256" key="8">
    <source>
        <dbReference type="SAM" id="Phobius"/>
    </source>
</evidence>
<evidence type="ECO:0000256" key="6">
    <source>
        <dbReference type="ARBA" id="ARBA00044504"/>
    </source>
</evidence>
<sequence>MLVIPSENLRFLNKACIIRDPQQDSSPDGRTSDRWICTADQVQELKSLVKLIPLWSPGIMIAITISQNSFPVLQASSMDCHITSNFEIPAGSLGMFLVISLTLWITLYNRVILPLASKVMEKPADLSRKQRIGIERCFSFLSMVVTAILECIRRAKAIEEGYSDISHAMDNITKEKSLHLISIKIKESSLNQQKKEPRQRITEAHISRTTQQQQLSNTEQLFSSNNPTASSTLIEKSTPENEASPKRQYATNGHTNDHTSTPQHINTAAAVGIWDPAQDLLEIIPCRKTHPHSRRHNI</sequence>
<evidence type="ECO:0000313" key="10">
    <source>
        <dbReference type="Proteomes" id="UP000593564"/>
    </source>
</evidence>
<feature type="transmembrane region" description="Helical" evidence="8">
    <location>
        <begin position="90"/>
        <end position="111"/>
    </location>
</feature>
<keyword evidence="3 8" id="KW-0812">Transmembrane</keyword>
<keyword evidence="10" id="KW-1185">Reference proteome</keyword>
<protein>
    <submittedName>
        <fullName evidence="9">Uncharacterized protein</fullName>
    </submittedName>
</protein>
<evidence type="ECO:0000256" key="2">
    <source>
        <dbReference type="ARBA" id="ARBA00005982"/>
    </source>
</evidence>
<feature type="compositionally biased region" description="Basic and acidic residues" evidence="7">
    <location>
        <begin position="193"/>
        <end position="206"/>
    </location>
</feature>
<dbReference type="InterPro" id="IPR000109">
    <property type="entry name" value="POT_fam"/>
</dbReference>
<reference evidence="10" key="1">
    <citation type="journal article" date="2020" name="Nat. Commun.">
        <title>Genome assembly of wild tea tree DASZ reveals pedigree and selection history of tea varieties.</title>
        <authorList>
            <person name="Zhang W."/>
            <person name="Zhang Y."/>
            <person name="Qiu H."/>
            <person name="Guo Y."/>
            <person name="Wan H."/>
            <person name="Zhang X."/>
            <person name="Scossa F."/>
            <person name="Alseekh S."/>
            <person name="Zhang Q."/>
            <person name="Wang P."/>
            <person name="Xu L."/>
            <person name="Schmidt M.H."/>
            <person name="Jia X."/>
            <person name="Li D."/>
            <person name="Zhu A."/>
            <person name="Guo F."/>
            <person name="Chen W."/>
            <person name="Ni D."/>
            <person name="Usadel B."/>
            <person name="Fernie A.R."/>
            <person name="Wen W."/>
        </authorList>
    </citation>
    <scope>NUCLEOTIDE SEQUENCE [LARGE SCALE GENOMIC DNA]</scope>
    <source>
        <strain evidence="10">cv. G240</strain>
    </source>
</reference>
<evidence type="ECO:0000256" key="5">
    <source>
        <dbReference type="ARBA" id="ARBA00023136"/>
    </source>
</evidence>
<dbReference type="Proteomes" id="UP000593564">
    <property type="component" value="Unassembled WGS sequence"/>
</dbReference>
<feature type="compositionally biased region" description="Polar residues" evidence="7">
    <location>
        <begin position="207"/>
        <end position="235"/>
    </location>
</feature>
<comment type="similarity">
    <text evidence="6">Belongs to the major facilitator superfamily. Phosphate:H(+) symporter (TC 2.A.1.9) family.</text>
</comment>
<evidence type="ECO:0000313" key="9">
    <source>
        <dbReference type="EMBL" id="KAF5938877.1"/>
    </source>
</evidence>
<dbReference type="Gene3D" id="1.20.1250.20">
    <property type="entry name" value="MFS general substrate transporter like domains"/>
    <property type="match status" value="1"/>
</dbReference>
<feature type="compositionally biased region" description="Polar residues" evidence="7">
    <location>
        <begin position="249"/>
        <end position="262"/>
    </location>
</feature>
<comment type="subcellular location">
    <subcellularLocation>
        <location evidence="1">Membrane</location>
        <topology evidence="1">Multi-pass membrane protein</topology>
    </subcellularLocation>
</comment>
<evidence type="ECO:0000256" key="1">
    <source>
        <dbReference type="ARBA" id="ARBA00004141"/>
    </source>
</evidence>
<proteinExistence type="inferred from homology"/>
<dbReference type="AlphaFoldDB" id="A0A7J7GEB2"/>
<dbReference type="InterPro" id="IPR036259">
    <property type="entry name" value="MFS_trans_sf"/>
</dbReference>
<reference evidence="9 10" key="2">
    <citation type="submission" date="2020-07" db="EMBL/GenBank/DDBJ databases">
        <title>Genome assembly of wild tea tree DASZ reveals pedigree and selection history of tea varieties.</title>
        <authorList>
            <person name="Zhang W."/>
        </authorList>
    </citation>
    <scope>NUCLEOTIDE SEQUENCE [LARGE SCALE GENOMIC DNA]</scope>
    <source>
        <strain evidence="10">cv. G240</strain>
        <tissue evidence="9">Leaf</tissue>
    </source>
</reference>
<evidence type="ECO:0000256" key="7">
    <source>
        <dbReference type="SAM" id="MobiDB-lite"/>
    </source>
</evidence>
<keyword evidence="5 8" id="KW-0472">Membrane</keyword>
<evidence type="ECO:0000256" key="3">
    <source>
        <dbReference type="ARBA" id="ARBA00022692"/>
    </source>
</evidence>
<dbReference type="Pfam" id="PF00854">
    <property type="entry name" value="PTR2"/>
    <property type="match status" value="1"/>
</dbReference>
<gene>
    <name evidence="9" type="ORF">HYC85_023136</name>
</gene>
<dbReference type="GO" id="GO:0016020">
    <property type="term" value="C:membrane"/>
    <property type="evidence" value="ECO:0007669"/>
    <property type="project" value="UniProtKB-SubCell"/>
</dbReference>
<organism evidence="9 10">
    <name type="scientific">Camellia sinensis</name>
    <name type="common">Tea plant</name>
    <name type="synonym">Thea sinensis</name>
    <dbReference type="NCBI Taxonomy" id="4442"/>
    <lineage>
        <taxon>Eukaryota</taxon>
        <taxon>Viridiplantae</taxon>
        <taxon>Streptophyta</taxon>
        <taxon>Embryophyta</taxon>
        <taxon>Tracheophyta</taxon>
        <taxon>Spermatophyta</taxon>
        <taxon>Magnoliopsida</taxon>
        <taxon>eudicotyledons</taxon>
        <taxon>Gunneridae</taxon>
        <taxon>Pentapetalae</taxon>
        <taxon>asterids</taxon>
        <taxon>Ericales</taxon>
        <taxon>Theaceae</taxon>
        <taxon>Camellia</taxon>
    </lineage>
</organism>